<dbReference type="GO" id="GO:0005737">
    <property type="term" value="C:cytoplasm"/>
    <property type="evidence" value="ECO:0007669"/>
    <property type="project" value="TreeGrafter"/>
</dbReference>
<dbReference type="SUPFAM" id="SSF53383">
    <property type="entry name" value="PLP-dependent transferases"/>
    <property type="match status" value="1"/>
</dbReference>
<dbReference type="FunFam" id="3.40.640.10:FF:000033">
    <property type="entry name" value="Aspartate aminotransferase"/>
    <property type="match status" value="1"/>
</dbReference>
<keyword evidence="3 7" id="KW-0032">Aminotransferase</keyword>
<sequence length="384" mass="43966">MTPNIQSKLPNVGITIFTEMSQLAAKENAVNLSQGFPDFPIDAKLTQFLEEGSAKGLNQYLPMPGYIGLREAILKKMYDSHKATYDIESEITVTAGATQAIFTAIATIVKPGDEVIIIEPAYDCYEPTIQLFGGVTKRLILHKPDYVINWEDFKNLISNKTKLIIFNNPGNPSTRILRESDIQELIKIVKDTDIFLLSDEVYENITFDNKEYLSFARYSELKERSFIVASFGKLLHITGWKLGYILAPKEMMSEYRKVHQYNVFCVNSPSQYAIAKYMDEVLDYHEIAKMYQAKRDYFRNALAGTDFKLLNCEATYFQAVDYSAVSELGDKDFCKHLTQVYKVAAIPFSAFYHNFMDEKVIRFCFAKKQETLDQAIENLVKLKI</sequence>
<dbReference type="EMBL" id="FUYZ01000009">
    <property type="protein sequence ID" value="SKC02076.1"/>
    <property type="molecule type" value="Genomic_DNA"/>
</dbReference>
<evidence type="ECO:0000256" key="2">
    <source>
        <dbReference type="ARBA" id="ARBA00007441"/>
    </source>
</evidence>
<dbReference type="Pfam" id="PF00155">
    <property type="entry name" value="Aminotran_1_2"/>
    <property type="match status" value="1"/>
</dbReference>
<dbReference type="RefSeq" id="WP_079667655.1">
    <property type="nucleotide sequence ID" value="NZ_FUYZ01000009.1"/>
</dbReference>
<dbReference type="CDD" id="cd00609">
    <property type="entry name" value="AAT_like"/>
    <property type="match status" value="1"/>
</dbReference>
<dbReference type="NCBIfam" id="NF006569">
    <property type="entry name" value="PRK09082.1"/>
    <property type="match status" value="1"/>
</dbReference>
<evidence type="ECO:0000256" key="1">
    <source>
        <dbReference type="ARBA" id="ARBA00001933"/>
    </source>
</evidence>
<dbReference type="OrthoDB" id="9802328at2"/>
<organism evidence="7 8">
    <name type="scientific">Soonwooa buanensis</name>
    <dbReference type="NCBI Taxonomy" id="619805"/>
    <lineage>
        <taxon>Bacteria</taxon>
        <taxon>Pseudomonadati</taxon>
        <taxon>Bacteroidota</taxon>
        <taxon>Flavobacteriia</taxon>
        <taxon>Flavobacteriales</taxon>
        <taxon>Weeksellaceae</taxon>
        <taxon>Chryseobacterium group</taxon>
        <taxon>Soonwooa</taxon>
    </lineage>
</organism>
<name>A0A1T5G0W6_9FLAO</name>
<comment type="cofactor">
    <cofactor evidence="1">
        <name>pyridoxal 5'-phosphate</name>
        <dbReference type="ChEBI" id="CHEBI:597326"/>
    </cofactor>
</comment>
<proteinExistence type="inferred from homology"/>
<dbReference type="InterPro" id="IPR004839">
    <property type="entry name" value="Aminotransferase_I/II_large"/>
</dbReference>
<dbReference type="InterPro" id="IPR015422">
    <property type="entry name" value="PyrdxlP-dep_Trfase_small"/>
</dbReference>
<dbReference type="AlphaFoldDB" id="A0A1T5G0W6"/>
<dbReference type="InterPro" id="IPR051326">
    <property type="entry name" value="Kynurenine-oxoglutarate_AT"/>
</dbReference>
<gene>
    <name evidence="7" type="ORF">SAMN05660477_02455</name>
</gene>
<evidence type="ECO:0000313" key="7">
    <source>
        <dbReference type="EMBL" id="SKC02076.1"/>
    </source>
</evidence>
<keyword evidence="8" id="KW-1185">Reference proteome</keyword>
<dbReference type="PANTHER" id="PTHR43807:SF20">
    <property type="entry name" value="FI04487P"/>
    <property type="match status" value="1"/>
</dbReference>
<dbReference type="GO" id="GO:0016212">
    <property type="term" value="F:kynurenine-oxoglutarate transaminase activity"/>
    <property type="evidence" value="ECO:0007669"/>
    <property type="project" value="TreeGrafter"/>
</dbReference>
<evidence type="ECO:0000259" key="6">
    <source>
        <dbReference type="Pfam" id="PF00155"/>
    </source>
</evidence>
<dbReference type="GO" id="GO:0030170">
    <property type="term" value="F:pyridoxal phosphate binding"/>
    <property type="evidence" value="ECO:0007669"/>
    <property type="project" value="InterPro"/>
</dbReference>
<dbReference type="Proteomes" id="UP000191112">
    <property type="component" value="Unassembled WGS sequence"/>
</dbReference>
<evidence type="ECO:0000256" key="5">
    <source>
        <dbReference type="ARBA" id="ARBA00022898"/>
    </source>
</evidence>
<dbReference type="STRING" id="619805.SAMN05660477_02455"/>
<dbReference type="InterPro" id="IPR015421">
    <property type="entry name" value="PyrdxlP-dep_Trfase_major"/>
</dbReference>
<dbReference type="Gene3D" id="3.90.1150.10">
    <property type="entry name" value="Aspartate Aminotransferase, domain 1"/>
    <property type="match status" value="1"/>
</dbReference>
<evidence type="ECO:0000256" key="3">
    <source>
        <dbReference type="ARBA" id="ARBA00022576"/>
    </source>
</evidence>
<comment type="similarity">
    <text evidence="2">Belongs to the class-I pyridoxal-phosphate-dependent aminotransferase family.</text>
</comment>
<dbReference type="InterPro" id="IPR015424">
    <property type="entry name" value="PyrdxlP-dep_Trfase"/>
</dbReference>
<keyword evidence="5" id="KW-0663">Pyridoxal phosphate</keyword>
<protein>
    <submittedName>
        <fullName evidence="7">Methionine aminotransferase</fullName>
    </submittedName>
</protein>
<feature type="domain" description="Aminotransferase class I/classII large" evidence="6">
    <location>
        <begin position="29"/>
        <end position="379"/>
    </location>
</feature>
<reference evidence="7 8" key="1">
    <citation type="submission" date="2017-02" db="EMBL/GenBank/DDBJ databases">
        <authorList>
            <person name="Peterson S.W."/>
        </authorList>
    </citation>
    <scope>NUCLEOTIDE SEQUENCE [LARGE SCALE GENOMIC DNA]</scope>
    <source>
        <strain evidence="7 8">DSM 22323</strain>
    </source>
</reference>
<accession>A0A1T5G0W6</accession>
<evidence type="ECO:0000313" key="8">
    <source>
        <dbReference type="Proteomes" id="UP000191112"/>
    </source>
</evidence>
<evidence type="ECO:0000256" key="4">
    <source>
        <dbReference type="ARBA" id="ARBA00022679"/>
    </source>
</evidence>
<dbReference type="Gene3D" id="3.40.640.10">
    <property type="entry name" value="Type I PLP-dependent aspartate aminotransferase-like (Major domain)"/>
    <property type="match status" value="1"/>
</dbReference>
<dbReference type="PANTHER" id="PTHR43807">
    <property type="entry name" value="FI04487P"/>
    <property type="match status" value="1"/>
</dbReference>
<keyword evidence="4 7" id="KW-0808">Transferase</keyword>